<dbReference type="GO" id="GO:0000155">
    <property type="term" value="F:phosphorelay sensor kinase activity"/>
    <property type="evidence" value="ECO:0007669"/>
    <property type="project" value="InterPro"/>
</dbReference>
<keyword evidence="8" id="KW-0067">ATP-binding</keyword>
<feature type="coiled-coil region" evidence="13">
    <location>
        <begin position="334"/>
        <end position="361"/>
    </location>
</feature>
<dbReference type="PRINTS" id="PR00344">
    <property type="entry name" value="BCTRLSENSOR"/>
</dbReference>
<dbReference type="OrthoDB" id="9811889at2"/>
<dbReference type="PANTHER" id="PTHR45339">
    <property type="entry name" value="HYBRID SIGNAL TRANSDUCTION HISTIDINE KINASE J"/>
    <property type="match status" value="1"/>
</dbReference>
<dbReference type="Gene3D" id="3.30.450.20">
    <property type="entry name" value="PAS domain"/>
    <property type="match status" value="2"/>
</dbReference>
<evidence type="ECO:0000259" key="17">
    <source>
        <dbReference type="PROSITE" id="PS50113"/>
    </source>
</evidence>
<evidence type="ECO:0000256" key="3">
    <source>
        <dbReference type="ARBA" id="ARBA00012438"/>
    </source>
</evidence>
<dbReference type="PROSITE" id="PS50110">
    <property type="entry name" value="RESPONSE_REGULATORY"/>
    <property type="match status" value="1"/>
</dbReference>
<evidence type="ECO:0000256" key="10">
    <source>
        <dbReference type="ARBA" id="ARBA00023012"/>
    </source>
</evidence>
<dbReference type="EC" id="2.7.13.3" evidence="3"/>
<comment type="caution">
    <text evidence="18">The sequence shown here is derived from an EMBL/GenBank/DDBJ whole genome shotgun (WGS) entry which is preliminary data.</text>
</comment>
<dbReference type="PROSITE" id="PS50109">
    <property type="entry name" value="HIS_KIN"/>
    <property type="match status" value="1"/>
</dbReference>
<dbReference type="InterPro" id="IPR003594">
    <property type="entry name" value="HATPase_dom"/>
</dbReference>
<evidence type="ECO:0000256" key="11">
    <source>
        <dbReference type="ARBA" id="ARBA00023136"/>
    </source>
</evidence>
<dbReference type="InterPro" id="IPR004358">
    <property type="entry name" value="Sig_transdc_His_kin-like_C"/>
</dbReference>
<dbReference type="InterPro" id="IPR036641">
    <property type="entry name" value="HPT_dom_sf"/>
</dbReference>
<evidence type="ECO:0000256" key="7">
    <source>
        <dbReference type="ARBA" id="ARBA00022741"/>
    </source>
</evidence>
<dbReference type="PROSITE" id="PS50112">
    <property type="entry name" value="PAS"/>
    <property type="match status" value="2"/>
</dbReference>
<dbReference type="GO" id="GO:0006355">
    <property type="term" value="P:regulation of DNA-templated transcription"/>
    <property type="evidence" value="ECO:0007669"/>
    <property type="project" value="InterPro"/>
</dbReference>
<dbReference type="CDD" id="cd16922">
    <property type="entry name" value="HATPase_EvgS-ArcB-TorS-like"/>
    <property type="match status" value="1"/>
</dbReference>
<dbReference type="InterPro" id="IPR013656">
    <property type="entry name" value="PAS_4"/>
</dbReference>
<keyword evidence="5 12" id="KW-0597">Phosphoprotein</keyword>
<feature type="domain" description="PAC" evidence="17">
    <location>
        <begin position="292"/>
        <end position="343"/>
    </location>
</feature>
<dbReference type="SUPFAM" id="SSF55785">
    <property type="entry name" value="PYP-like sensor domain (PAS domain)"/>
    <property type="match status" value="2"/>
</dbReference>
<dbReference type="GO" id="GO:0005886">
    <property type="term" value="C:plasma membrane"/>
    <property type="evidence" value="ECO:0007669"/>
    <property type="project" value="UniProtKB-SubCell"/>
</dbReference>
<dbReference type="InterPro" id="IPR000700">
    <property type="entry name" value="PAS-assoc_C"/>
</dbReference>
<feature type="domain" description="Histidine kinase" evidence="14">
    <location>
        <begin position="493"/>
        <end position="714"/>
    </location>
</feature>
<protein>
    <recommendedName>
        <fullName evidence="3">histidine kinase</fullName>
        <ecNumber evidence="3">2.7.13.3</ecNumber>
    </recommendedName>
</protein>
<evidence type="ECO:0000256" key="6">
    <source>
        <dbReference type="ARBA" id="ARBA00022692"/>
    </source>
</evidence>
<dbReference type="InterPro" id="IPR000014">
    <property type="entry name" value="PAS"/>
</dbReference>
<evidence type="ECO:0000313" key="18">
    <source>
        <dbReference type="EMBL" id="RPE13466.1"/>
    </source>
</evidence>
<keyword evidence="9" id="KW-1133">Transmembrane helix</keyword>
<dbReference type="Pfam" id="PF00512">
    <property type="entry name" value="HisKA"/>
    <property type="match status" value="1"/>
</dbReference>
<dbReference type="InterPro" id="IPR003661">
    <property type="entry name" value="HisK_dim/P_dom"/>
</dbReference>
<dbReference type="CDD" id="cd17546">
    <property type="entry name" value="REC_hyHK_CKI1_RcsC-like"/>
    <property type="match status" value="1"/>
</dbReference>
<gene>
    <name evidence="18" type="ORF">EGT74_08085</name>
</gene>
<dbReference type="InterPro" id="IPR005467">
    <property type="entry name" value="His_kinase_dom"/>
</dbReference>
<proteinExistence type="predicted"/>
<evidence type="ECO:0000256" key="5">
    <source>
        <dbReference type="ARBA" id="ARBA00022553"/>
    </source>
</evidence>
<dbReference type="InterPro" id="IPR035965">
    <property type="entry name" value="PAS-like_dom_sf"/>
</dbReference>
<reference evidence="18 19" key="1">
    <citation type="submission" date="2018-11" db="EMBL/GenBank/DDBJ databases">
        <title>Chitinophaga lutea sp.nov., isolate from arsenic contaminated soil.</title>
        <authorList>
            <person name="Zong Y."/>
        </authorList>
    </citation>
    <scope>NUCLEOTIDE SEQUENCE [LARGE SCALE GENOMIC DNA]</scope>
    <source>
        <strain evidence="18 19">ZY74</strain>
    </source>
</reference>
<name>A0A3N4Q030_9BACT</name>
<comment type="catalytic activity">
    <reaction evidence="1">
        <text>ATP + protein L-histidine = ADP + protein N-phospho-L-histidine.</text>
        <dbReference type="EC" id="2.7.13.3"/>
    </reaction>
</comment>
<dbReference type="Gene3D" id="3.30.565.10">
    <property type="entry name" value="Histidine kinase-like ATPase, C-terminal domain"/>
    <property type="match status" value="1"/>
</dbReference>
<dbReference type="SUPFAM" id="SSF47384">
    <property type="entry name" value="Homodimeric domain of signal transducing histidine kinase"/>
    <property type="match status" value="1"/>
</dbReference>
<evidence type="ECO:0000259" key="14">
    <source>
        <dbReference type="PROSITE" id="PS50109"/>
    </source>
</evidence>
<dbReference type="Pfam" id="PF02518">
    <property type="entry name" value="HATPase_c"/>
    <property type="match status" value="1"/>
</dbReference>
<dbReference type="SUPFAM" id="SSF55874">
    <property type="entry name" value="ATPase domain of HSP90 chaperone/DNA topoisomerase II/histidine kinase"/>
    <property type="match status" value="1"/>
</dbReference>
<feature type="domain" description="Response regulatory" evidence="15">
    <location>
        <begin position="735"/>
        <end position="849"/>
    </location>
</feature>
<dbReference type="InterPro" id="IPR007891">
    <property type="entry name" value="CHASE3"/>
</dbReference>
<dbReference type="RefSeq" id="WP_123845980.1">
    <property type="nucleotide sequence ID" value="NZ_RPDH01000001.1"/>
</dbReference>
<keyword evidence="10" id="KW-0902">Two-component regulatory system</keyword>
<evidence type="ECO:0000256" key="4">
    <source>
        <dbReference type="ARBA" id="ARBA00022475"/>
    </source>
</evidence>
<dbReference type="PROSITE" id="PS50113">
    <property type="entry name" value="PAC"/>
    <property type="match status" value="2"/>
</dbReference>
<dbReference type="SMART" id="SM00388">
    <property type="entry name" value="HisKA"/>
    <property type="match status" value="1"/>
</dbReference>
<dbReference type="InterPro" id="IPR001789">
    <property type="entry name" value="Sig_transdc_resp-reg_receiver"/>
</dbReference>
<dbReference type="EMBL" id="RPDH01000001">
    <property type="protein sequence ID" value="RPE13466.1"/>
    <property type="molecule type" value="Genomic_DNA"/>
</dbReference>
<feature type="domain" description="PAS" evidence="16">
    <location>
        <begin position="351"/>
        <end position="433"/>
    </location>
</feature>
<keyword evidence="11" id="KW-0472">Membrane</keyword>
<evidence type="ECO:0000259" key="15">
    <source>
        <dbReference type="PROSITE" id="PS50110"/>
    </source>
</evidence>
<dbReference type="Proteomes" id="UP000278351">
    <property type="component" value="Unassembled WGS sequence"/>
</dbReference>
<dbReference type="CDD" id="cd00082">
    <property type="entry name" value="HisKA"/>
    <property type="match status" value="1"/>
</dbReference>
<dbReference type="SMART" id="SM00091">
    <property type="entry name" value="PAS"/>
    <property type="match status" value="2"/>
</dbReference>
<dbReference type="Pfam" id="PF08448">
    <property type="entry name" value="PAS_4"/>
    <property type="match status" value="1"/>
</dbReference>
<dbReference type="SUPFAM" id="SSF47226">
    <property type="entry name" value="Histidine-containing phosphotransfer domain, HPT domain"/>
    <property type="match status" value="1"/>
</dbReference>
<dbReference type="Pfam" id="PF00072">
    <property type="entry name" value="Response_reg"/>
    <property type="match status" value="1"/>
</dbReference>
<evidence type="ECO:0000256" key="8">
    <source>
        <dbReference type="ARBA" id="ARBA00022840"/>
    </source>
</evidence>
<evidence type="ECO:0000256" key="1">
    <source>
        <dbReference type="ARBA" id="ARBA00000085"/>
    </source>
</evidence>
<feature type="domain" description="PAC" evidence="17">
    <location>
        <begin position="422"/>
        <end position="475"/>
    </location>
</feature>
<keyword evidence="19" id="KW-1185">Reference proteome</keyword>
<dbReference type="InterPro" id="IPR036890">
    <property type="entry name" value="HATPase_C_sf"/>
</dbReference>
<evidence type="ECO:0000259" key="16">
    <source>
        <dbReference type="PROSITE" id="PS50112"/>
    </source>
</evidence>
<keyword evidence="6" id="KW-0812">Transmembrane</keyword>
<dbReference type="NCBIfam" id="TIGR00229">
    <property type="entry name" value="sensory_box"/>
    <property type="match status" value="2"/>
</dbReference>
<dbReference type="Gene3D" id="3.40.50.2300">
    <property type="match status" value="1"/>
</dbReference>
<evidence type="ECO:0000256" key="13">
    <source>
        <dbReference type="SAM" id="Coils"/>
    </source>
</evidence>
<dbReference type="PANTHER" id="PTHR45339:SF1">
    <property type="entry name" value="HYBRID SIGNAL TRANSDUCTION HISTIDINE KINASE J"/>
    <property type="match status" value="1"/>
</dbReference>
<feature type="domain" description="PAS" evidence="16">
    <location>
        <begin position="218"/>
        <end position="276"/>
    </location>
</feature>
<dbReference type="InterPro" id="IPR011006">
    <property type="entry name" value="CheY-like_superfamily"/>
</dbReference>
<dbReference type="GO" id="GO:0005524">
    <property type="term" value="F:ATP binding"/>
    <property type="evidence" value="ECO:0007669"/>
    <property type="project" value="UniProtKB-KW"/>
</dbReference>
<accession>A0A3N4Q030</accession>
<dbReference type="AlphaFoldDB" id="A0A3N4Q030"/>
<dbReference type="Pfam" id="PF05227">
    <property type="entry name" value="CHASE3"/>
    <property type="match status" value="1"/>
</dbReference>
<keyword evidence="4" id="KW-1003">Cell membrane</keyword>
<dbReference type="FunFam" id="3.30.565.10:FF:000010">
    <property type="entry name" value="Sensor histidine kinase RcsC"/>
    <property type="match status" value="1"/>
</dbReference>
<dbReference type="SUPFAM" id="SSF52172">
    <property type="entry name" value="CheY-like"/>
    <property type="match status" value="1"/>
</dbReference>
<dbReference type="CDD" id="cd00130">
    <property type="entry name" value="PAS"/>
    <property type="match status" value="2"/>
</dbReference>
<evidence type="ECO:0000256" key="12">
    <source>
        <dbReference type="PROSITE-ProRule" id="PRU00169"/>
    </source>
</evidence>
<keyword evidence="7" id="KW-0547">Nucleotide-binding</keyword>
<evidence type="ECO:0000256" key="9">
    <source>
        <dbReference type="ARBA" id="ARBA00022989"/>
    </source>
</evidence>
<evidence type="ECO:0000256" key="2">
    <source>
        <dbReference type="ARBA" id="ARBA00004651"/>
    </source>
</evidence>
<dbReference type="InterPro" id="IPR013767">
    <property type="entry name" value="PAS_fold"/>
</dbReference>
<evidence type="ECO:0000313" key="19">
    <source>
        <dbReference type="Proteomes" id="UP000278351"/>
    </source>
</evidence>
<keyword evidence="13" id="KW-0175">Coiled coil</keyword>
<dbReference type="SMART" id="SM00387">
    <property type="entry name" value="HATPase_c"/>
    <property type="match status" value="1"/>
</dbReference>
<dbReference type="Gene3D" id="1.10.287.130">
    <property type="match status" value="1"/>
</dbReference>
<dbReference type="SMART" id="SM00448">
    <property type="entry name" value="REC"/>
    <property type="match status" value="1"/>
</dbReference>
<organism evidence="18 19">
    <name type="scientific">Chitinophaga lutea</name>
    <dbReference type="NCBI Taxonomy" id="2488634"/>
    <lineage>
        <taxon>Bacteria</taxon>
        <taxon>Pseudomonadati</taxon>
        <taxon>Bacteroidota</taxon>
        <taxon>Chitinophagia</taxon>
        <taxon>Chitinophagales</taxon>
        <taxon>Chitinophagaceae</taxon>
        <taxon>Chitinophaga</taxon>
    </lineage>
</organism>
<sequence length="986" mass="111629">MKKNSSPIIIVFVAAIVSVTWFAWQAWTADADVIRINERVRLANDKIRQLEQVAYMVKTLESAVRGYVITGDTGFLVREDQLETQLRAPVQNLLIMTRGDAAAEMQMDSLKAAVLKRIVLYNYLIDAARDNPVMAGAMIQTKRTPAPADGLMQLIDRNLQREHAALSHLLGTQWFNRSPFLPSIIGSIVAAIILLAGLYRIASNLRKVQASEKQLRTSEEKYRQLIDDASATLFTTNRGGFFTYVNKKAFELTGYTAQELIGKQYGILVDSYVQRELREFYENQSFSGPTETTMEFPIRMKNGKKKWVEQHVALVEKNGMFMGFQCVVKDIHHKREADERLTETKNEMDILHRRLESILDNTTSIIFIKDVHGKYLLVNRRFEEVFGISQKEIIGRSDKDFPNILHPGNHALTDRTVIMYEKPQEIEDTIEINNETHYFFINKFPLRDHQLRVYGLCGIATDITQRIEVENKLVESRRKTENAKRAQEVFMANMSHELRTPLNGIIGVTNLMQQMEGNPQLKEYVSDIRESANNLLVLVDDLLDFSRIRTGQLHLAKVDFDPRHVILRVIGKHRERAEAKGLAMHCDLADGVKNHVMGDPTRLNQILDNLLDNAVKFTETGEVRLSVRVAAANEKNTMLYFEVQDTGVGIPEDLLHDLGEGFSQLQGGNDRKHSGTGLGLALTRQLILLQHGKIDIHHNPGGGTIVRFAIPFSRSFHVPEQPATGPARPPLEGRNILLAEDNLINQKVAIRTLQQAGATVTLAENGLEALRKLAETNFDCVLMDIQMPEMDGLSATRKIRSMGSGIPIIAMTASALRGDRERCLLCGMNEYISKPFRPDDLFGKIQEVLGEREPSLTGFITASHPDPSGRPRIDLVYLRNIVEDDKDYLLDVLGIFVECTEGMFKHLLNSARHGEWEETSRHASLLRNSLMIVKIHPLSEMIQHIEQHARSRSNLDSIVPNIHLAVKIYNDAQVALRREMEEIRNN</sequence>
<comment type="subcellular location">
    <subcellularLocation>
        <location evidence="2">Cell membrane</location>
        <topology evidence="2">Multi-pass membrane protein</topology>
    </subcellularLocation>
</comment>
<dbReference type="Pfam" id="PF00989">
    <property type="entry name" value="PAS"/>
    <property type="match status" value="1"/>
</dbReference>
<dbReference type="InterPro" id="IPR036097">
    <property type="entry name" value="HisK_dim/P_sf"/>
</dbReference>
<feature type="modified residue" description="4-aspartylphosphate" evidence="12">
    <location>
        <position position="784"/>
    </location>
</feature>